<gene>
    <name evidence="2" type="ORF">ECRASSUSDP1_LOCUS27873</name>
</gene>
<accession>A0AAD1Y860</accession>
<reference evidence="2" key="1">
    <citation type="submission" date="2023-07" db="EMBL/GenBank/DDBJ databases">
        <authorList>
            <consortium name="AG Swart"/>
            <person name="Singh M."/>
            <person name="Singh A."/>
            <person name="Seah K."/>
            <person name="Emmerich C."/>
        </authorList>
    </citation>
    <scope>NUCLEOTIDE SEQUENCE</scope>
    <source>
        <strain evidence="2">DP1</strain>
    </source>
</reference>
<evidence type="ECO:0000313" key="3">
    <source>
        <dbReference type="Proteomes" id="UP001295684"/>
    </source>
</evidence>
<keyword evidence="3" id="KW-1185">Reference proteome</keyword>
<name>A0AAD1Y860_EUPCR</name>
<evidence type="ECO:0000313" key="2">
    <source>
        <dbReference type="EMBL" id="CAI2386264.1"/>
    </source>
</evidence>
<dbReference type="Proteomes" id="UP001295684">
    <property type="component" value="Unassembled WGS sequence"/>
</dbReference>
<organism evidence="2 3">
    <name type="scientific">Euplotes crassus</name>
    <dbReference type="NCBI Taxonomy" id="5936"/>
    <lineage>
        <taxon>Eukaryota</taxon>
        <taxon>Sar</taxon>
        <taxon>Alveolata</taxon>
        <taxon>Ciliophora</taxon>
        <taxon>Intramacronucleata</taxon>
        <taxon>Spirotrichea</taxon>
        <taxon>Hypotrichia</taxon>
        <taxon>Euplotida</taxon>
        <taxon>Euplotidae</taxon>
        <taxon>Moneuplotes</taxon>
    </lineage>
</organism>
<proteinExistence type="predicted"/>
<sequence length="436" mass="50213">MEKLPSCRVKNCSQAATVHLKKTKKCYCGEHFFKKYELAEGERLISADLVGSKIRGIEKMLKIFAIFIKDENDQEPDERTLKFQEEFYHKLQELKDAMNQALQQESFYEFGALMAKTRNIQASMDCEQIFSEFACKFLWSLMEGQCNQGLRILTGSCGQGSEQQDKLLEELKQKDFTIETLEEENKKLHLKIEELKSNLNSQDQRSYFFQEITAHCKNISGENIQFSPETRLKLELSNPKHMEFLTSLEHRMPELARLSLDDIPVDSEEVKTFLATRFPFEVSVLDFNHSSPLSSSLSLYMEELSAVSQRVRNTLFIKNFEVSQPQLITLLSSYKSISFFGFIFCRLSLSSVPDFGGRLEGSTLKRLYLSYCGGSAYGDWATNESHFGNLFEGLSKEQDFKNNLKEIWMSDYGMERKTVEETLAKHGFGHVGINLH</sequence>
<dbReference type="EMBL" id="CAMPGE010028753">
    <property type="protein sequence ID" value="CAI2386264.1"/>
    <property type="molecule type" value="Genomic_DNA"/>
</dbReference>
<dbReference type="AlphaFoldDB" id="A0AAD1Y860"/>
<comment type="caution">
    <text evidence="2">The sequence shown here is derived from an EMBL/GenBank/DDBJ whole genome shotgun (WGS) entry which is preliminary data.</text>
</comment>
<feature type="coiled-coil region" evidence="1">
    <location>
        <begin position="164"/>
        <end position="205"/>
    </location>
</feature>
<protein>
    <submittedName>
        <fullName evidence="2">Uncharacterized protein</fullName>
    </submittedName>
</protein>
<keyword evidence="1" id="KW-0175">Coiled coil</keyword>
<evidence type="ECO:0000256" key="1">
    <source>
        <dbReference type="SAM" id="Coils"/>
    </source>
</evidence>